<feature type="region of interest" description="Disordered" evidence="1">
    <location>
        <begin position="376"/>
        <end position="396"/>
    </location>
</feature>
<organism evidence="3 4">
    <name type="scientific">Nocardiopsis gilva YIM 90087</name>
    <dbReference type="NCBI Taxonomy" id="1235441"/>
    <lineage>
        <taxon>Bacteria</taxon>
        <taxon>Bacillati</taxon>
        <taxon>Actinomycetota</taxon>
        <taxon>Actinomycetes</taxon>
        <taxon>Streptosporangiales</taxon>
        <taxon>Nocardiopsidaceae</taxon>
        <taxon>Nocardiopsis</taxon>
    </lineage>
</organism>
<gene>
    <name evidence="3" type="ORF">CDO52_01330</name>
</gene>
<feature type="compositionally biased region" description="Polar residues" evidence="1">
    <location>
        <begin position="55"/>
        <end position="84"/>
    </location>
</feature>
<evidence type="ECO:0000313" key="4">
    <source>
        <dbReference type="Proteomes" id="UP000215005"/>
    </source>
</evidence>
<evidence type="ECO:0000313" key="3">
    <source>
        <dbReference type="EMBL" id="ASU81617.1"/>
    </source>
</evidence>
<feature type="region of interest" description="Disordered" evidence="1">
    <location>
        <begin position="107"/>
        <end position="137"/>
    </location>
</feature>
<sequence length="426" mass="42915">MFQFARTSAKAVVVAASAAGFIAFGTGFAGADVLGDTVAPGTVPGLKFGLAGQTPDLSESVSAPKTDNLTTSTGDMSHVGPQSQAKVDKVQGTLDSVTETVGLSHEIEHQRSGPDLNGALNSNVDEQVPGKPGGTHKTLHGTVSKVHGAANTVHNLDAEGLTKAKGLPDVNGLAGAKNLVKADGLPVVSDVGGGLPVVGDVAKPSKGTNGAVQKNISHQRAVDTDAVSGEHPLPGGASEHAPSAPSTSNMPQLPVPVFPLLASLKQLAGGAAQPGAIQPTSNQVDVPTDQVPTDQVPTDQVPTGQLPTNQLPTDSLTSDLPSLGALQSLLSPEKAEVTEPVEATKPVEAKTLPADVKQETANDETTTDTVKPTDAVEPAEAQDVPADVDVNATTDKAKKAPLLDLSNAGLVGDLAGNAGLQDALPL</sequence>
<feature type="region of interest" description="Disordered" evidence="1">
    <location>
        <begin position="54"/>
        <end position="84"/>
    </location>
</feature>
<evidence type="ECO:0000256" key="2">
    <source>
        <dbReference type="SAM" id="SignalP"/>
    </source>
</evidence>
<dbReference type="AlphaFoldDB" id="A0A223S0J7"/>
<feature type="region of interest" description="Disordered" evidence="1">
    <location>
        <begin position="204"/>
        <end position="251"/>
    </location>
</feature>
<keyword evidence="4" id="KW-1185">Reference proteome</keyword>
<protein>
    <submittedName>
        <fullName evidence="3">Uncharacterized protein</fullName>
    </submittedName>
</protein>
<keyword evidence="2" id="KW-0732">Signal</keyword>
<reference evidence="3 4" key="1">
    <citation type="submission" date="2017-08" db="EMBL/GenBank/DDBJ databases">
        <title>The complete genome sequence of Nocardiopsis gilva YIM 90087.</title>
        <authorList>
            <person name="Yin M."/>
            <person name="Tang S."/>
        </authorList>
    </citation>
    <scope>NUCLEOTIDE SEQUENCE [LARGE SCALE GENOMIC DNA]</scope>
    <source>
        <strain evidence="3 4">YIM 90087</strain>
    </source>
</reference>
<feature type="compositionally biased region" description="Polar residues" evidence="1">
    <location>
        <begin position="280"/>
        <end position="320"/>
    </location>
</feature>
<feature type="signal peptide" evidence="2">
    <location>
        <begin position="1"/>
        <end position="31"/>
    </location>
</feature>
<name>A0A223S0J7_9ACTN</name>
<evidence type="ECO:0000256" key="1">
    <source>
        <dbReference type="SAM" id="MobiDB-lite"/>
    </source>
</evidence>
<dbReference type="Proteomes" id="UP000215005">
    <property type="component" value="Chromosome"/>
</dbReference>
<feature type="compositionally biased region" description="Polar residues" evidence="1">
    <location>
        <begin position="206"/>
        <end position="218"/>
    </location>
</feature>
<accession>A0A223S0J7</accession>
<feature type="chain" id="PRO_5011293219" evidence="2">
    <location>
        <begin position="32"/>
        <end position="426"/>
    </location>
</feature>
<dbReference type="KEGG" id="ngv:CDO52_01330"/>
<dbReference type="EMBL" id="CP022753">
    <property type="protein sequence ID" value="ASU81617.1"/>
    <property type="molecule type" value="Genomic_DNA"/>
</dbReference>
<feature type="region of interest" description="Disordered" evidence="1">
    <location>
        <begin position="272"/>
        <end position="321"/>
    </location>
</feature>
<proteinExistence type="predicted"/>
<dbReference type="RefSeq" id="WP_017619628.1">
    <property type="nucleotide sequence ID" value="NZ_ANBG01000251.1"/>
</dbReference>